<accession>A0ACB9FFN9</accession>
<evidence type="ECO:0000313" key="1">
    <source>
        <dbReference type="EMBL" id="KAI3770153.1"/>
    </source>
</evidence>
<reference evidence="2" key="1">
    <citation type="journal article" date="2022" name="Mol. Ecol. Resour.">
        <title>The genomes of chicory, endive, great burdock and yacon provide insights into Asteraceae palaeo-polyploidization history and plant inulin production.</title>
        <authorList>
            <person name="Fan W."/>
            <person name="Wang S."/>
            <person name="Wang H."/>
            <person name="Wang A."/>
            <person name="Jiang F."/>
            <person name="Liu H."/>
            <person name="Zhao H."/>
            <person name="Xu D."/>
            <person name="Zhang Y."/>
        </authorList>
    </citation>
    <scope>NUCLEOTIDE SEQUENCE [LARGE SCALE GENOMIC DNA]</scope>
    <source>
        <strain evidence="2">cv. Niubang</strain>
    </source>
</reference>
<sequence>MPLIWQNQNSTSTYTHHSMPSEKLEVIKSLEPWPSDFLPDSSQPYDDQFATEVQTLGDESVMLPVDYLVVLIGNMITEEALPTYETMLNNYDGIRDDTGASASPWAGHMDTGLECGRE</sequence>
<comment type="caution">
    <text evidence="1">The sequence shown here is derived from an EMBL/GenBank/DDBJ whole genome shotgun (WGS) entry which is preliminary data.</text>
</comment>
<name>A0ACB9FFN9_ARCLA</name>
<dbReference type="Proteomes" id="UP001055879">
    <property type="component" value="Linkage Group LG01"/>
</dbReference>
<organism evidence="1 2">
    <name type="scientific">Arctium lappa</name>
    <name type="common">Greater burdock</name>
    <name type="synonym">Lappa major</name>
    <dbReference type="NCBI Taxonomy" id="4217"/>
    <lineage>
        <taxon>Eukaryota</taxon>
        <taxon>Viridiplantae</taxon>
        <taxon>Streptophyta</taxon>
        <taxon>Embryophyta</taxon>
        <taxon>Tracheophyta</taxon>
        <taxon>Spermatophyta</taxon>
        <taxon>Magnoliopsida</taxon>
        <taxon>eudicotyledons</taxon>
        <taxon>Gunneridae</taxon>
        <taxon>Pentapetalae</taxon>
        <taxon>asterids</taxon>
        <taxon>campanulids</taxon>
        <taxon>Asterales</taxon>
        <taxon>Asteraceae</taxon>
        <taxon>Carduoideae</taxon>
        <taxon>Cardueae</taxon>
        <taxon>Arctiinae</taxon>
        <taxon>Arctium</taxon>
    </lineage>
</organism>
<protein>
    <submittedName>
        <fullName evidence="1">Uncharacterized protein</fullName>
    </submittedName>
</protein>
<evidence type="ECO:0000313" key="2">
    <source>
        <dbReference type="Proteomes" id="UP001055879"/>
    </source>
</evidence>
<proteinExistence type="predicted"/>
<keyword evidence="2" id="KW-1185">Reference proteome</keyword>
<gene>
    <name evidence="1" type="ORF">L6452_01276</name>
</gene>
<dbReference type="EMBL" id="CM042047">
    <property type="protein sequence ID" value="KAI3770153.1"/>
    <property type="molecule type" value="Genomic_DNA"/>
</dbReference>
<reference evidence="1 2" key="2">
    <citation type="journal article" date="2022" name="Mol. Ecol. Resour.">
        <title>The genomes of chicory, endive, great burdock and yacon provide insights into Asteraceae paleo-polyploidization history and plant inulin production.</title>
        <authorList>
            <person name="Fan W."/>
            <person name="Wang S."/>
            <person name="Wang H."/>
            <person name="Wang A."/>
            <person name="Jiang F."/>
            <person name="Liu H."/>
            <person name="Zhao H."/>
            <person name="Xu D."/>
            <person name="Zhang Y."/>
        </authorList>
    </citation>
    <scope>NUCLEOTIDE SEQUENCE [LARGE SCALE GENOMIC DNA]</scope>
    <source>
        <strain evidence="2">cv. Niubang</strain>
    </source>
</reference>